<comment type="pathway">
    <text evidence="1">Lipid metabolism; fatty acid biosynthesis.</text>
</comment>
<keyword evidence="6" id="KW-0560">Oxidoreductase</keyword>
<name>A0A811LYL8_BURXY</name>
<dbReference type="Pfam" id="PF00106">
    <property type="entry name" value="adh_short"/>
    <property type="match status" value="1"/>
</dbReference>
<keyword evidence="5" id="KW-0752">Steroid biosynthesis</keyword>
<evidence type="ECO:0000256" key="9">
    <source>
        <dbReference type="ARBA" id="ARBA00038261"/>
    </source>
</evidence>
<protein>
    <submittedName>
        <fullName evidence="11">(pine wood nematode) hypothetical protein</fullName>
    </submittedName>
</protein>
<keyword evidence="12" id="KW-1185">Reference proteome</keyword>
<dbReference type="SUPFAM" id="SSF51735">
    <property type="entry name" value="NAD(P)-binding Rossmann-fold domains"/>
    <property type="match status" value="1"/>
</dbReference>
<keyword evidence="3" id="KW-0276">Fatty acid metabolism</keyword>
<dbReference type="AlphaFoldDB" id="A0A811LYL8"/>
<sequence>MLKETCDVLTFALFCFYGASFIVWRYLLQHFPMSAVDITFRVIGGLGLAYVGYRILKHLWAVFYPYVFGCRKNLKKLAGTNVAVITGATDGIGKAFAYELAEKGFDLVLISRTQSRLDQTAAEIKEKHEKLKVDTISFDFSQTSIAAYEENLLKKLDNYEIGVLINNVGAAYEYPDILSEHPYTELANVLNIDALPVTVLSAYVLKQMSTRKKGVILNVSSSAAAIPLGLWAVYSASKKYVNWLGDAIRKEYRGSGVLIQTFVPLKVATKMSKQEKTSLFVPSPAKYAKSALGTVGLANETTGYFFHQVQHEVAFKILPEFVVDFFSNIVSRTLKKDYLEKQALLKDFFGGGSLGTASPFVSFFFAGGSVPVCHSRCISLVQIYNVLKAAAKTYTYAGRVLQRDEMIEYAIDVGYHDVEVIPMSVKNAMVIYAWFVEVINFIIYIIMIQVILKYSTREIGAYKWYIVGSQSCCVFAFLVKALFEDEPLFPYDVTVVGGLASLFPINDFIIRSFIPNVQIFIEKFGNSNPKIAEYIKGKPLLVEVSTWYKNYERYVPSSIGLLICAFSTYGCYNFQNQRSQSLSDRTKALYRTLINALLIEMAVMAVAIFTPVVICQVFIGAAYRPIGTALMWRWLYLYPTFTMIFNMSYIGCYRRGCRKMILKKIFGIEEKNGIMVVGETSSFVSST</sequence>
<comment type="caution">
    <text evidence="11">The sequence shown here is derived from an EMBL/GenBank/DDBJ whole genome shotgun (WGS) entry which is preliminary data.</text>
</comment>
<dbReference type="PROSITE" id="PS00061">
    <property type="entry name" value="ADH_SHORT"/>
    <property type="match status" value="1"/>
</dbReference>
<dbReference type="InterPro" id="IPR036291">
    <property type="entry name" value="NAD(P)-bd_dom_sf"/>
</dbReference>
<feature type="transmembrane region" description="Helical" evidence="10">
    <location>
        <begin position="593"/>
        <end position="623"/>
    </location>
</feature>
<feature type="transmembrane region" description="Helical" evidence="10">
    <location>
        <begin position="554"/>
        <end position="572"/>
    </location>
</feature>
<dbReference type="Proteomes" id="UP000582659">
    <property type="component" value="Unassembled WGS sequence"/>
</dbReference>
<dbReference type="OrthoDB" id="5545019at2759"/>
<dbReference type="Gene3D" id="3.40.50.720">
    <property type="entry name" value="NAD(P)-binding Rossmann-like Domain"/>
    <property type="match status" value="1"/>
</dbReference>
<feature type="transmembrane region" description="Helical" evidence="10">
    <location>
        <begin position="38"/>
        <end position="56"/>
    </location>
</feature>
<keyword evidence="2" id="KW-0444">Lipid biosynthesis</keyword>
<evidence type="ECO:0000256" key="5">
    <source>
        <dbReference type="ARBA" id="ARBA00022955"/>
    </source>
</evidence>
<evidence type="ECO:0000256" key="10">
    <source>
        <dbReference type="SAM" id="Phobius"/>
    </source>
</evidence>
<evidence type="ECO:0000256" key="2">
    <source>
        <dbReference type="ARBA" id="ARBA00022516"/>
    </source>
</evidence>
<reference evidence="11" key="1">
    <citation type="submission" date="2020-09" db="EMBL/GenBank/DDBJ databases">
        <authorList>
            <person name="Kikuchi T."/>
        </authorList>
    </citation>
    <scope>NUCLEOTIDE SEQUENCE</scope>
    <source>
        <strain evidence="11">Ka4C1</strain>
    </source>
</reference>
<dbReference type="GO" id="GO:0006694">
    <property type="term" value="P:steroid biosynthetic process"/>
    <property type="evidence" value="ECO:0007669"/>
    <property type="project" value="UniProtKB-KW"/>
</dbReference>
<dbReference type="Proteomes" id="UP000659654">
    <property type="component" value="Unassembled WGS sequence"/>
</dbReference>
<dbReference type="InterPro" id="IPR002347">
    <property type="entry name" value="SDR_fam"/>
</dbReference>
<dbReference type="PRINTS" id="PR00081">
    <property type="entry name" value="GDHRDH"/>
</dbReference>
<evidence type="ECO:0000256" key="7">
    <source>
        <dbReference type="ARBA" id="ARBA00023098"/>
    </source>
</evidence>
<dbReference type="CDD" id="cd05356">
    <property type="entry name" value="17beta-HSD1_like_SDR_c"/>
    <property type="match status" value="1"/>
</dbReference>
<feature type="transmembrane region" description="Helical" evidence="10">
    <location>
        <begin position="431"/>
        <end position="452"/>
    </location>
</feature>
<evidence type="ECO:0000313" key="12">
    <source>
        <dbReference type="Proteomes" id="UP000659654"/>
    </source>
</evidence>
<dbReference type="FunFam" id="3.40.50.720:FF:000137">
    <property type="entry name" value="Hydroxysteroid (17-beta) dehydrogenase 3"/>
    <property type="match status" value="1"/>
</dbReference>
<feature type="transmembrane region" description="Helical" evidence="10">
    <location>
        <begin position="7"/>
        <end position="26"/>
    </location>
</feature>
<evidence type="ECO:0000256" key="1">
    <source>
        <dbReference type="ARBA" id="ARBA00005194"/>
    </source>
</evidence>
<dbReference type="GO" id="GO:0016491">
    <property type="term" value="F:oxidoreductase activity"/>
    <property type="evidence" value="ECO:0007669"/>
    <property type="project" value="UniProtKB-KW"/>
</dbReference>
<comment type="similarity">
    <text evidence="9">Belongs to the short-chain dehydrogenases/reductases (SDR) family. 17-beta-HSD 3 subfamily.</text>
</comment>
<organism evidence="11 12">
    <name type="scientific">Bursaphelenchus xylophilus</name>
    <name type="common">Pinewood nematode worm</name>
    <name type="synonym">Aphelenchoides xylophilus</name>
    <dbReference type="NCBI Taxonomy" id="6326"/>
    <lineage>
        <taxon>Eukaryota</taxon>
        <taxon>Metazoa</taxon>
        <taxon>Ecdysozoa</taxon>
        <taxon>Nematoda</taxon>
        <taxon>Chromadorea</taxon>
        <taxon>Rhabditida</taxon>
        <taxon>Tylenchina</taxon>
        <taxon>Tylenchomorpha</taxon>
        <taxon>Aphelenchoidea</taxon>
        <taxon>Aphelenchoididae</taxon>
        <taxon>Bursaphelenchus</taxon>
    </lineage>
</organism>
<gene>
    <name evidence="11" type="ORF">BXYJ_LOCUS12849</name>
</gene>
<dbReference type="PANTHER" id="PTHR43086">
    <property type="entry name" value="VERY-LONG-CHAIN 3-OXOOACYL-COA REDUCTASE"/>
    <property type="match status" value="1"/>
</dbReference>
<dbReference type="InterPro" id="IPR020904">
    <property type="entry name" value="Sc_DH/Rdtase_CS"/>
</dbReference>
<dbReference type="GO" id="GO:0030497">
    <property type="term" value="P:fatty acid elongation"/>
    <property type="evidence" value="ECO:0007669"/>
    <property type="project" value="TreeGrafter"/>
</dbReference>
<keyword evidence="4" id="KW-0521">NADP</keyword>
<dbReference type="PANTHER" id="PTHR43086:SF2">
    <property type="entry name" value="HYDROXYSTEROID DEHYDROGENASE-LIKE PROTEIN 1"/>
    <property type="match status" value="1"/>
</dbReference>
<keyword evidence="10" id="KW-0812">Transmembrane</keyword>
<keyword evidence="8" id="KW-0275">Fatty acid biosynthesis</keyword>
<keyword evidence="10" id="KW-1133">Transmembrane helix</keyword>
<proteinExistence type="inferred from homology"/>
<dbReference type="SMR" id="A0A811LYL8"/>
<evidence type="ECO:0000256" key="3">
    <source>
        <dbReference type="ARBA" id="ARBA00022832"/>
    </source>
</evidence>
<feature type="transmembrane region" description="Helical" evidence="10">
    <location>
        <begin position="215"/>
        <end position="234"/>
    </location>
</feature>
<dbReference type="EMBL" id="CAJFDI010000005">
    <property type="protein sequence ID" value="CAD5232758.1"/>
    <property type="molecule type" value="Genomic_DNA"/>
</dbReference>
<keyword evidence="7" id="KW-0443">Lipid metabolism</keyword>
<accession>A0A811LYL8</accession>
<evidence type="ECO:0000256" key="8">
    <source>
        <dbReference type="ARBA" id="ARBA00023160"/>
    </source>
</evidence>
<feature type="transmembrane region" description="Helical" evidence="10">
    <location>
        <begin position="464"/>
        <end position="483"/>
    </location>
</feature>
<keyword evidence="10" id="KW-0472">Membrane</keyword>
<evidence type="ECO:0000256" key="4">
    <source>
        <dbReference type="ARBA" id="ARBA00022857"/>
    </source>
</evidence>
<dbReference type="EMBL" id="CAJFCV020000005">
    <property type="protein sequence ID" value="CAG9125691.1"/>
    <property type="molecule type" value="Genomic_DNA"/>
</dbReference>
<dbReference type="GO" id="GO:0005783">
    <property type="term" value="C:endoplasmic reticulum"/>
    <property type="evidence" value="ECO:0007669"/>
    <property type="project" value="TreeGrafter"/>
</dbReference>
<feature type="transmembrane region" description="Helical" evidence="10">
    <location>
        <begin position="635"/>
        <end position="653"/>
    </location>
</feature>
<evidence type="ECO:0000256" key="6">
    <source>
        <dbReference type="ARBA" id="ARBA00023002"/>
    </source>
</evidence>
<evidence type="ECO:0000313" key="11">
    <source>
        <dbReference type="EMBL" id="CAD5232758.1"/>
    </source>
</evidence>